<proteinExistence type="predicted"/>
<protein>
    <submittedName>
        <fullName evidence="1">Flavin-nucleotide-binding protein</fullName>
    </submittedName>
</protein>
<dbReference type="OrthoDB" id="116031at2"/>
<reference evidence="1 2" key="1">
    <citation type="submission" date="2018-02" db="EMBL/GenBank/DDBJ databases">
        <title>novel marine gammaproteobacteria from coastal saline agro ecosystem.</title>
        <authorList>
            <person name="Krishnan R."/>
            <person name="Ramesh Kumar N."/>
        </authorList>
    </citation>
    <scope>NUCLEOTIDE SEQUENCE [LARGE SCALE GENOMIC DNA]</scope>
    <source>
        <strain evidence="1 2">228</strain>
    </source>
</reference>
<dbReference type="Pfam" id="PF12900">
    <property type="entry name" value="Pyridox_ox_2"/>
    <property type="match status" value="1"/>
</dbReference>
<comment type="caution">
    <text evidence="1">The sequence shown here is derived from an EMBL/GenBank/DDBJ whole genome shotgun (WGS) entry which is preliminary data.</text>
</comment>
<dbReference type="SUPFAM" id="SSF50475">
    <property type="entry name" value="FMN-binding split barrel"/>
    <property type="match status" value="1"/>
</dbReference>
<dbReference type="Proteomes" id="UP000238196">
    <property type="component" value="Unassembled WGS sequence"/>
</dbReference>
<evidence type="ECO:0000313" key="1">
    <source>
        <dbReference type="EMBL" id="PPC78240.1"/>
    </source>
</evidence>
<dbReference type="PANTHER" id="PTHR34071:SF2">
    <property type="entry name" value="FLAVIN-NUCLEOTIDE-BINDING PROTEIN"/>
    <property type="match status" value="1"/>
</dbReference>
<dbReference type="PANTHER" id="PTHR34071">
    <property type="entry name" value="5-NITROIMIDAZOLE ANTIBIOTICS RESISTANCE PROTEIN, NIMA-FAMILY-RELATED PROTEIN-RELATED"/>
    <property type="match status" value="1"/>
</dbReference>
<dbReference type="EMBL" id="PRLP01000017">
    <property type="protein sequence ID" value="PPC78240.1"/>
    <property type="molecule type" value="Genomic_DNA"/>
</dbReference>
<dbReference type="Gene3D" id="2.30.110.10">
    <property type="entry name" value="Electron Transport, Fmn-binding Protein, Chain A"/>
    <property type="match status" value="1"/>
</dbReference>
<dbReference type="InterPro" id="IPR024747">
    <property type="entry name" value="Pyridox_Oxase-rel"/>
</dbReference>
<sequence>MSLSPRTRLRRLPKRSVEEREQAYAIIDECLICHVAGFNGEHATVLPTAHWRMGDYVYLHGHGKNGLLRQLLDGQEASLCFTLIDGLVLAKSAFHHSMNYRSVVMFGKAEEVTGAHKAESMDAFVDKVSPGRAAQARPGNEIELKATLVLRIPLTDWSCKVRVGPSSDDAEDLPLPVWSGVIPLSLQAGAPLPDYADGPLPQLPAGIVTTAVTTVVSTPVGEV</sequence>
<name>A0A2S5KU08_9PROT</name>
<accession>A0A2S5KU08</accession>
<dbReference type="AlphaFoldDB" id="A0A2S5KU08"/>
<evidence type="ECO:0000313" key="2">
    <source>
        <dbReference type="Proteomes" id="UP000238196"/>
    </source>
</evidence>
<dbReference type="InterPro" id="IPR012349">
    <property type="entry name" value="Split_barrel_FMN-bd"/>
</dbReference>
<gene>
    <name evidence="1" type="ORF">C4K68_06300</name>
</gene>
<organism evidence="1 2">
    <name type="scientific">Proteobacteria bacterium 228</name>
    <dbReference type="NCBI Taxonomy" id="2083153"/>
    <lineage>
        <taxon>Bacteria</taxon>
        <taxon>Pseudomonadati</taxon>
        <taxon>Pseudomonadota</taxon>
    </lineage>
</organism>